<evidence type="ECO:0000256" key="4">
    <source>
        <dbReference type="ARBA" id="ARBA00022679"/>
    </source>
</evidence>
<dbReference type="EC" id="2.1.1.221" evidence="1"/>
<dbReference type="Proteomes" id="UP000777482">
    <property type="component" value="Unassembled WGS sequence"/>
</dbReference>
<evidence type="ECO:0000256" key="8">
    <source>
        <dbReference type="ARBA" id="ARBA00048434"/>
    </source>
</evidence>
<dbReference type="InterPro" id="IPR007356">
    <property type="entry name" value="tRNA_m1G_MeTrfase_euk"/>
</dbReference>
<gene>
    <name evidence="11" type="primary">TRM10</name>
    <name evidence="11" type="ORF">C6P46_004136</name>
</gene>
<keyword evidence="3" id="KW-0489">Methyltransferase</keyword>
<sequence>MEQSSVPPEMPAPAAASEEAAAPMTKSALKRQRRQEAWQANKLARRAAEKDKRKQKQQQIRDLVQRGVIEKPTDTPSHRKKQKQKELAKDKVPHPARICIDLDFDKLMSDKEIKSMASQLAYCYSANRLGSHPFPLLITSFTGRIRQAYENRSDWKSWKGVEWWEESLEELYRGVQPEEEEGPVPSTSSSSSTGGAGAEQATPMTAIQAETEGEAAAPTMPVEPTDGAPSVQTPEDSSSNPAQAPPIALGALSGQPRSRAPQSTIVYLTGDSPNILHSLEPNHTYILGGIVDRNRYKLLCLDKAERLGIRHAQLPIGEALPELKTRKVLTVNQVLDILVKWVDGGEKVGKDGWEGALRSVMPSRKFDAEGKKKRREARARNGGAVGDEDDEEEDGEQSEEEAGDVYIARDDDDDEGDDHDADVGGDEGVREGEATAAPAEAASGPNPDATGQA</sequence>
<dbReference type="GO" id="GO:0000049">
    <property type="term" value="F:tRNA binding"/>
    <property type="evidence" value="ECO:0007669"/>
    <property type="project" value="TreeGrafter"/>
</dbReference>
<dbReference type="OrthoDB" id="278300at2759"/>
<keyword evidence="4" id="KW-0808">Transferase</keyword>
<organism evidence="11 12">
    <name type="scientific">Rhodotorula mucilaginosa</name>
    <name type="common">Yeast</name>
    <name type="synonym">Rhodotorula rubra</name>
    <dbReference type="NCBI Taxonomy" id="5537"/>
    <lineage>
        <taxon>Eukaryota</taxon>
        <taxon>Fungi</taxon>
        <taxon>Dikarya</taxon>
        <taxon>Basidiomycota</taxon>
        <taxon>Pucciniomycotina</taxon>
        <taxon>Microbotryomycetes</taxon>
        <taxon>Sporidiobolales</taxon>
        <taxon>Sporidiobolaceae</taxon>
        <taxon>Rhodotorula</taxon>
    </lineage>
</organism>
<evidence type="ECO:0000256" key="3">
    <source>
        <dbReference type="ARBA" id="ARBA00022603"/>
    </source>
</evidence>
<dbReference type="CDD" id="cd18089">
    <property type="entry name" value="SPOUT_Trm10-like"/>
    <property type="match status" value="1"/>
</dbReference>
<dbReference type="Gene3D" id="3.40.1280.30">
    <property type="match status" value="1"/>
</dbReference>
<evidence type="ECO:0000313" key="11">
    <source>
        <dbReference type="EMBL" id="KAG0661182.1"/>
    </source>
</evidence>
<comment type="caution">
    <text evidence="11">The sequence shown here is derived from an EMBL/GenBank/DDBJ whole genome shotgun (WGS) entry which is preliminary data.</text>
</comment>
<evidence type="ECO:0000313" key="12">
    <source>
        <dbReference type="Proteomes" id="UP000777482"/>
    </source>
</evidence>
<evidence type="ECO:0000256" key="1">
    <source>
        <dbReference type="ARBA" id="ARBA00012797"/>
    </source>
</evidence>
<feature type="region of interest" description="Disordered" evidence="9">
    <location>
        <begin position="365"/>
        <end position="453"/>
    </location>
</feature>
<keyword evidence="5" id="KW-0949">S-adenosyl-L-methionine</keyword>
<dbReference type="GO" id="GO:0002939">
    <property type="term" value="P:tRNA N1-guanine methylation"/>
    <property type="evidence" value="ECO:0007669"/>
    <property type="project" value="TreeGrafter"/>
</dbReference>
<dbReference type="InterPro" id="IPR028564">
    <property type="entry name" value="MT_TRM10-typ"/>
</dbReference>
<feature type="compositionally biased region" description="Low complexity" evidence="9">
    <location>
        <begin position="12"/>
        <end position="24"/>
    </location>
</feature>
<dbReference type="PANTHER" id="PTHR13563:SF13">
    <property type="entry name" value="TRNA METHYLTRANSFERASE 10 HOMOLOG A"/>
    <property type="match status" value="1"/>
</dbReference>
<evidence type="ECO:0000256" key="9">
    <source>
        <dbReference type="SAM" id="MobiDB-lite"/>
    </source>
</evidence>
<evidence type="ECO:0000259" key="10">
    <source>
        <dbReference type="PROSITE" id="PS51675"/>
    </source>
</evidence>
<proteinExistence type="predicted"/>
<feature type="compositionally biased region" description="Polar residues" evidence="9">
    <location>
        <begin position="230"/>
        <end position="242"/>
    </location>
</feature>
<feature type="region of interest" description="Disordered" evidence="9">
    <location>
        <begin position="1"/>
        <end position="91"/>
    </location>
</feature>
<comment type="catalytic activity">
    <reaction evidence="8">
        <text>guanosine(9) in tRNA + S-adenosyl-L-methionine = N(1)-methylguanosine(9) in tRNA + S-adenosyl-L-homocysteine + H(+)</text>
        <dbReference type="Rhea" id="RHEA:43156"/>
        <dbReference type="Rhea" id="RHEA-COMP:10367"/>
        <dbReference type="Rhea" id="RHEA-COMP:10368"/>
        <dbReference type="ChEBI" id="CHEBI:15378"/>
        <dbReference type="ChEBI" id="CHEBI:57856"/>
        <dbReference type="ChEBI" id="CHEBI:59789"/>
        <dbReference type="ChEBI" id="CHEBI:73542"/>
        <dbReference type="ChEBI" id="CHEBI:74269"/>
        <dbReference type="EC" id="2.1.1.221"/>
    </reaction>
</comment>
<dbReference type="EMBL" id="PUHQ01000037">
    <property type="protein sequence ID" value="KAG0661182.1"/>
    <property type="molecule type" value="Genomic_DNA"/>
</dbReference>
<name>A0A9P7B6S2_RHOMI</name>
<reference evidence="11 12" key="1">
    <citation type="submission" date="2020-11" db="EMBL/GenBank/DDBJ databases">
        <title>Kefir isolates.</title>
        <authorList>
            <person name="Marcisauskas S."/>
            <person name="Kim Y."/>
            <person name="Blasche S."/>
        </authorList>
    </citation>
    <scope>NUCLEOTIDE SEQUENCE [LARGE SCALE GENOMIC DNA]</scope>
    <source>
        <strain evidence="11 12">KR</strain>
    </source>
</reference>
<evidence type="ECO:0000256" key="2">
    <source>
        <dbReference type="ARBA" id="ARBA00020451"/>
    </source>
</evidence>
<feature type="region of interest" description="Disordered" evidence="9">
    <location>
        <begin position="174"/>
        <end position="257"/>
    </location>
</feature>
<dbReference type="InterPro" id="IPR038459">
    <property type="entry name" value="MT_TRM10-typ_sf"/>
</dbReference>
<dbReference type="GO" id="GO:0005634">
    <property type="term" value="C:nucleus"/>
    <property type="evidence" value="ECO:0007669"/>
    <property type="project" value="TreeGrafter"/>
</dbReference>
<dbReference type="AlphaFoldDB" id="A0A9P7B6S2"/>
<evidence type="ECO:0000256" key="5">
    <source>
        <dbReference type="ARBA" id="ARBA00022691"/>
    </source>
</evidence>
<feature type="compositionally biased region" description="Low complexity" evidence="9">
    <location>
        <begin position="183"/>
        <end position="202"/>
    </location>
</feature>
<keyword evidence="12" id="KW-1185">Reference proteome</keyword>
<evidence type="ECO:0000256" key="7">
    <source>
        <dbReference type="ARBA" id="ARBA00032166"/>
    </source>
</evidence>
<feature type="compositionally biased region" description="Acidic residues" evidence="9">
    <location>
        <begin position="410"/>
        <end position="425"/>
    </location>
</feature>
<feature type="compositionally biased region" description="Acidic residues" evidence="9">
    <location>
        <begin position="386"/>
        <end position="403"/>
    </location>
</feature>
<dbReference type="GO" id="GO:0052905">
    <property type="term" value="F:tRNA (guanosine(9)-N1)-methyltransferase activity"/>
    <property type="evidence" value="ECO:0007669"/>
    <property type="project" value="UniProtKB-EC"/>
</dbReference>
<feature type="compositionally biased region" description="Basic and acidic residues" evidence="9">
    <location>
        <begin position="68"/>
        <end position="77"/>
    </location>
</feature>
<evidence type="ECO:0000256" key="6">
    <source>
        <dbReference type="ARBA" id="ARBA00031792"/>
    </source>
</evidence>
<dbReference type="PROSITE" id="PS51675">
    <property type="entry name" value="SAM_MT_TRM10"/>
    <property type="match status" value="1"/>
</dbReference>
<dbReference type="PANTHER" id="PTHR13563">
    <property type="entry name" value="TRNA (GUANINE-9-) METHYLTRANSFERASE"/>
    <property type="match status" value="1"/>
</dbReference>
<accession>A0A9P7B6S2</accession>
<feature type="domain" description="SAM-dependent MTase TRM10-type" evidence="10">
    <location>
        <begin position="83"/>
        <end position="368"/>
    </location>
</feature>
<protein>
    <recommendedName>
        <fullName evidence="2">tRNA (guanine(9)-N1)-methyltransferase</fullName>
        <ecNumber evidence="1">2.1.1.221</ecNumber>
    </recommendedName>
    <alternativeName>
        <fullName evidence="7">tRNA methyltransferase 10</fullName>
    </alternativeName>
    <alternativeName>
        <fullName evidence="6">tRNA(m1G9)-methyltransferase</fullName>
    </alternativeName>
</protein>